<comment type="similarity">
    <text evidence="1">Belongs to the UDP-glycosyltransferase family.</text>
</comment>
<dbReference type="EMBL" id="CAUOFW020002502">
    <property type="protein sequence ID" value="CAK9154273.1"/>
    <property type="molecule type" value="Genomic_DNA"/>
</dbReference>
<dbReference type="Gene3D" id="3.40.50.2000">
    <property type="entry name" value="Glycogen Phosphorylase B"/>
    <property type="match status" value="3"/>
</dbReference>
<dbReference type="PANTHER" id="PTHR11926">
    <property type="entry name" value="GLUCOSYL/GLUCURONOSYL TRANSFERASES"/>
    <property type="match status" value="1"/>
</dbReference>
<organism evidence="2 3">
    <name type="scientific">Ilex paraguariensis</name>
    <name type="common">yerba mate</name>
    <dbReference type="NCBI Taxonomy" id="185542"/>
    <lineage>
        <taxon>Eukaryota</taxon>
        <taxon>Viridiplantae</taxon>
        <taxon>Streptophyta</taxon>
        <taxon>Embryophyta</taxon>
        <taxon>Tracheophyta</taxon>
        <taxon>Spermatophyta</taxon>
        <taxon>Magnoliopsida</taxon>
        <taxon>eudicotyledons</taxon>
        <taxon>Gunneridae</taxon>
        <taxon>Pentapetalae</taxon>
        <taxon>asterids</taxon>
        <taxon>campanulids</taxon>
        <taxon>Aquifoliales</taxon>
        <taxon>Aquifoliaceae</taxon>
        <taxon>Ilex</taxon>
    </lineage>
</organism>
<dbReference type="AlphaFoldDB" id="A0ABC8SGQ6"/>
<dbReference type="SUPFAM" id="SSF53756">
    <property type="entry name" value="UDP-Glycosyltransferase/glycogen phosphorylase"/>
    <property type="match status" value="1"/>
</dbReference>
<keyword evidence="3" id="KW-1185">Reference proteome</keyword>
<dbReference type="Proteomes" id="UP001642360">
    <property type="component" value="Unassembled WGS sequence"/>
</dbReference>
<evidence type="ECO:0000313" key="3">
    <source>
        <dbReference type="Proteomes" id="UP001642360"/>
    </source>
</evidence>
<name>A0ABC8SGQ6_9AQUA</name>
<gene>
    <name evidence="2" type="ORF">ILEXP_LOCUS22582</name>
</gene>
<protein>
    <submittedName>
        <fullName evidence="2">Uncharacterized protein</fullName>
    </submittedName>
</protein>
<accession>A0ABC8SGQ6</accession>
<evidence type="ECO:0000256" key="1">
    <source>
        <dbReference type="ARBA" id="ARBA00009995"/>
    </source>
</evidence>
<proteinExistence type="inferred from homology"/>
<sequence length="229" mass="26361">MDWVSGMKNIRLKDLPSFIRTIGPNDIMFNFTMTEAEKVHKASALILNTFDALEHEVLEALSTIFFTVYTIRPLQLHLNQIKEDDMKTFDKQTFLWVIRPDLVIGELAILPLEIVSETKERSFWQVEQQTNCWFCCNHLGIGIEIGGHAKREEVEGLVRELIVGEKGKVMKKKAMEWKKKAEEATTCSSGSSCMNFEKMVKLLLMTSGSNLQCRLIDFIEEFNLPIKRI</sequence>
<evidence type="ECO:0000313" key="2">
    <source>
        <dbReference type="EMBL" id="CAK9154273.1"/>
    </source>
</evidence>
<reference evidence="2 3" key="1">
    <citation type="submission" date="2024-02" db="EMBL/GenBank/DDBJ databases">
        <authorList>
            <person name="Vignale AGUSTIN F."/>
            <person name="Sosa J E."/>
            <person name="Modenutti C."/>
        </authorList>
    </citation>
    <scope>NUCLEOTIDE SEQUENCE [LARGE SCALE GENOMIC DNA]</scope>
</reference>
<dbReference type="PANTHER" id="PTHR11926:SF1524">
    <property type="entry name" value="GLYCOSYLTRANSFERASE"/>
    <property type="match status" value="1"/>
</dbReference>
<comment type="caution">
    <text evidence="2">The sequence shown here is derived from an EMBL/GenBank/DDBJ whole genome shotgun (WGS) entry which is preliminary data.</text>
</comment>